<dbReference type="SMART" id="SM00382">
    <property type="entry name" value="AAA"/>
    <property type="match status" value="1"/>
</dbReference>
<keyword evidence="3" id="KW-1003">Cell membrane</keyword>
<keyword evidence="2" id="KW-0813">Transport</keyword>
<sequence length="592" mass="62320">MPPTDHERPGPDLQEAPKASMRRLWDYARPHWRILVVGATLTFLGGLTELAQPLVAKTVIDALGAGTSLTRPLLVLGGLILVGAALGAIGAFVLERVAQSVVLDARRGLAVRLLRLRVAEVDRLKPGDLISRVTSDSTLLRSVATGSVVDAFTSGLLLLGGVGLMAVMDLTLFGVTFGVLVLVGLVMAFVLPRINKATIAGQVAVGEMGALLERLFGAFRTVKASGAEHAEGAKVEAAAQRAWEKGVTVAGWTAFSGTLSMLSVNIAFLTVLGIGGARVAAGDLEISALIAFLLLLFYLMGPITSLISAATQIQSGLAAIHRIDEVGRLDMEPESTGVPAPTAGARPATVSFVDVAFRYAPDLPMIHHGVTFDSAAGLTALVGPSGAGKTTVFSLLERFYDPVAGTVLLDGKDVGEWPLADLRAAIGYVEQDAPVLNGTLRENLVLAAPAADDAEVERVVRLARLSELVQRLPEGLDSRIGHRGTTLSGGERQRVAIARALLRRPRLLLMDEATSQLDAGNEEALRQVMLEAARETSVMVVAHRLSTVTRADRIVVLEAGAVRATGTHEELIAADALYRDLATSQLLATSDS</sequence>
<dbReference type="EMBL" id="BSQG01000005">
    <property type="protein sequence ID" value="GLU48977.1"/>
    <property type="molecule type" value="Genomic_DNA"/>
</dbReference>
<evidence type="ECO:0000313" key="14">
    <source>
        <dbReference type="EMBL" id="GLU48977.1"/>
    </source>
</evidence>
<keyword evidence="7 14" id="KW-0067">ATP-binding</keyword>
<dbReference type="PROSITE" id="PS00211">
    <property type="entry name" value="ABC_TRANSPORTER_1"/>
    <property type="match status" value="1"/>
</dbReference>
<dbReference type="CDD" id="cd18551">
    <property type="entry name" value="ABC_6TM_LmrA_like"/>
    <property type="match status" value="1"/>
</dbReference>
<comment type="subcellular location">
    <subcellularLocation>
        <location evidence="1">Cell inner membrane</location>
        <topology evidence="1">Multi-pass membrane protein</topology>
    </subcellularLocation>
</comment>
<keyword evidence="9 11" id="KW-0472">Membrane</keyword>
<name>A0A9W6UJR7_9ACTN</name>
<evidence type="ECO:0000256" key="7">
    <source>
        <dbReference type="ARBA" id="ARBA00022840"/>
    </source>
</evidence>
<evidence type="ECO:0000256" key="6">
    <source>
        <dbReference type="ARBA" id="ARBA00022741"/>
    </source>
</evidence>
<dbReference type="GO" id="GO:0015421">
    <property type="term" value="F:ABC-type oligopeptide transporter activity"/>
    <property type="evidence" value="ECO:0007669"/>
    <property type="project" value="TreeGrafter"/>
</dbReference>
<dbReference type="GO" id="GO:0005524">
    <property type="term" value="F:ATP binding"/>
    <property type="evidence" value="ECO:0007669"/>
    <property type="project" value="UniProtKB-KW"/>
</dbReference>
<evidence type="ECO:0000259" key="13">
    <source>
        <dbReference type="PROSITE" id="PS50929"/>
    </source>
</evidence>
<dbReference type="RefSeq" id="WP_285760435.1">
    <property type="nucleotide sequence ID" value="NZ_BSQG01000005.1"/>
</dbReference>
<gene>
    <name evidence="14" type="ORF">Nans01_33280</name>
</gene>
<organism evidence="14 15">
    <name type="scientific">Nocardiopsis ansamitocini</name>
    <dbReference type="NCBI Taxonomy" id="1670832"/>
    <lineage>
        <taxon>Bacteria</taxon>
        <taxon>Bacillati</taxon>
        <taxon>Actinomycetota</taxon>
        <taxon>Actinomycetes</taxon>
        <taxon>Streptosporangiales</taxon>
        <taxon>Nocardiopsidaceae</taxon>
        <taxon>Nocardiopsis</taxon>
    </lineage>
</organism>
<dbReference type="Gene3D" id="1.20.1560.10">
    <property type="entry name" value="ABC transporter type 1, transmembrane domain"/>
    <property type="match status" value="1"/>
</dbReference>
<dbReference type="InterPro" id="IPR011527">
    <property type="entry name" value="ABC1_TM_dom"/>
</dbReference>
<evidence type="ECO:0000313" key="15">
    <source>
        <dbReference type="Proteomes" id="UP001165092"/>
    </source>
</evidence>
<feature type="transmembrane region" description="Helical" evidence="11">
    <location>
        <begin position="170"/>
        <end position="191"/>
    </location>
</feature>
<dbReference type="InterPro" id="IPR003593">
    <property type="entry name" value="AAA+_ATPase"/>
</dbReference>
<keyword evidence="4" id="KW-0997">Cell inner membrane</keyword>
<protein>
    <submittedName>
        <fullName evidence="14">ABC transporter ATP-binding protein</fullName>
    </submittedName>
</protein>
<evidence type="ECO:0000256" key="9">
    <source>
        <dbReference type="ARBA" id="ARBA00023136"/>
    </source>
</evidence>
<dbReference type="SUPFAM" id="SSF52540">
    <property type="entry name" value="P-loop containing nucleoside triphosphate hydrolases"/>
    <property type="match status" value="1"/>
</dbReference>
<dbReference type="Pfam" id="PF00664">
    <property type="entry name" value="ABC_membrane"/>
    <property type="match status" value="1"/>
</dbReference>
<feature type="transmembrane region" description="Helical" evidence="11">
    <location>
        <begin position="139"/>
        <end position="164"/>
    </location>
</feature>
<dbReference type="InterPro" id="IPR017871">
    <property type="entry name" value="ABC_transporter-like_CS"/>
</dbReference>
<keyword evidence="5 11" id="KW-0812">Transmembrane</keyword>
<dbReference type="SUPFAM" id="SSF90123">
    <property type="entry name" value="ABC transporter transmembrane region"/>
    <property type="match status" value="1"/>
</dbReference>
<keyword evidence="15" id="KW-1185">Reference proteome</keyword>
<evidence type="ECO:0000256" key="11">
    <source>
        <dbReference type="SAM" id="Phobius"/>
    </source>
</evidence>
<dbReference type="Proteomes" id="UP001165092">
    <property type="component" value="Unassembled WGS sequence"/>
</dbReference>
<feature type="domain" description="ABC transmembrane type-1" evidence="13">
    <location>
        <begin position="36"/>
        <end position="315"/>
    </location>
</feature>
<dbReference type="AlphaFoldDB" id="A0A9W6UJR7"/>
<evidence type="ECO:0000256" key="5">
    <source>
        <dbReference type="ARBA" id="ARBA00022692"/>
    </source>
</evidence>
<comment type="similarity">
    <text evidence="10">Belongs to the ABC transporter superfamily. Siderophore-Fe(3+) uptake transporter (SIUT) (TC 3.A.1.21) family.</text>
</comment>
<dbReference type="Gene3D" id="3.40.50.300">
    <property type="entry name" value="P-loop containing nucleotide triphosphate hydrolases"/>
    <property type="match status" value="1"/>
</dbReference>
<dbReference type="GO" id="GO:0016887">
    <property type="term" value="F:ATP hydrolysis activity"/>
    <property type="evidence" value="ECO:0007669"/>
    <property type="project" value="InterPro"/>
</dbReference>
<evidence type="ECO:0000256" key="4">
    <source>
        <dbReference type="ARBA" id="ARBA00022519"/>
    </source>
</evidence>
<dbReference type="FunFam" id="3.40.50.300:FF:000221">
    <property type="entry name" value="Multidrug ABC transporter ATP-binding protein"/>
    <property type="match status" value="1"/>
</dbReference>
<evidence type="ECO:0000256" key="3">
    <source>
        <dbReference type="ARBA" id="ARBA00022475"/>
    </source>
</evidence>
<dbReference type="InterPro" id="IPR039421">
    <property type="entry name" value="Type_1_exporter"/>
</dbReference>
<reference evidence="14" key="1">
    <citation type="submission" date="2023-02" db="EMBL/GenBank/DDBJ databases">
        <title>Nocardiopsis ansamitocini NBRC 112285.</title>
        <authorList>
            <person name="Ichikawa N."/>
            <person name="Sato H."/>
            <person name="Tonouchi N."/>
        </authorList>
    </citation>
    <scope>NUCLEOTIDE SEQUENCE</scope>
    <source>
        <strain evidence="14">NBRC 112285</strain>
    </source>
</reference>
<accession>A0A9W6UJR7</accession>
<evidence type="ECO:0000256" key="10">
    <source>
        <dbReference type="ARBA" id="ARBA00023455"/>
    </source>
</evidence>
<feature type="transmembrane region" description="Helical" evidence="11">
    <location>
        <begin position="249"/>
        <end position="274"/>
    </location>
</feature>
<feature type="domain" description="ABC transporter" evidence="12">
    <location>
        <begin position="350"/>
        <end position="584"/>
    </location>
</feature>
<dbReference type="PANTHER" id="PTHR43394:SF1">
    <property type="entry name" value="ATP-BINDING CASSETTE SUB-FAMILY B MEMBER 10, MITOCHONDRIAL"/>
    <property type="match status" value="1"/>
</dbReference>
<dbReference type="GO" id="GO:0005886">
    <property type="term" value="C:plasma membrane"/>
    <property type="evidence" value="ECO:0007669"/>
    <property type="project" value="UniProtKB-SubCell"/>
</dbReference>
<evidence type="ECO:0000256" key="1">
    <source>
        <dbReference type="ARBA" id="ARBA00004429"/>
    </source>
</evidence>
<dbReference type="PROSITE" id="PS50893">
    <property type="entry name" value="ABC_TRANSPORTER_2"/>
    <property type="match status" value="1"/>
</dbReference>
<evidence type="ECO:0000256" key="8">
    <source>
        <dbReference type="ARBA" id="ARBA00022989"/>
    </source>
</evidence>
<keyword evidence="8 11" id="KW-1133">Transmembrane helix</keyword>
<feature type="transmembrane region" description="Helical" evidence="11">
    <location>
        <begin position="32"/>
        <end position="52"/>
    </location>
</feature>
<dbReference type="InterPro" id="IPR027417">
    <property type="entry name" value="P-loop_NTPase"/>
</dbReference>
<feature type="transmembrane region" description="Helical" evidence="11">
    <location>
        <begin position="286"/>
        <end position="307"/>
    </location>
</feature>
<keyword evidence="6" id="KW-0547">Nucleotide-binding</keyword>
<evidence type="ECO:0000256" key="2">
    <source>
        <dbReference type="ARBA" id="ARBA00022448"/>
    </source>
</evidence>
<proteinExistence type="inferred from homology"/>
<comment type="caution">
    <text evidence="14">The sequence shown here is derived from an EMBL/GenBank/DDBJ whole genome shotgun (WGS) entry which is preliminary data.</text>
</comment>
<dbReference type="PROSITE" id="PS50929">
    <property type="entry name" value="ABC_TM1F"/>
    <property type="match status" value="1"/>
</dbReference>
<dbReference type="Pfam" id="PF00005">
    <property type="entry name" value="ABC_tran"/>
    <property type="match status" value="1"/>
</dbReference>
<dbReference type="PANTHER" id="PTHR43394">
    <property type="entry name" value="ATP-DEPENDENT PERMEASE MDL1, MITOCHONDRIAL"/>
    <property type="match status" value="1"/>
</dbReference>
<feature type="transmembrane region" description="Helical" evidence="11">
    <location>
        <begin position="72"/>
        <end position="94"/>
    </location>
</feature>
<evidence type="ECO:0000259" key="12">
    <source>
        <dbReference type="PROSITE" id="PS50893"/>
    </source>
</evidence>
<dbReference type="InterPro" id="IPR003439">
    <property type="entry name" value="ABC_transporter-like_ATP-bd"/>
</dbReference>
<dbReference type="InterPro" id="IPR036640">
    <property type="entry name" value="ABC1_TM_sf"/>
</dbReference>